<evidence type="ECO:0000313" key="2">
    <source>
        <dbReference type="EMBL" id="KRL86399.1"/>
    </source>
</evidence>
<evidence type="ECO:0000313" key="3">
    <source>
        <dbReference type="Proteomes" id="UP000051922"/>
    </source>
</evidence>
<dbReference type="GO" id="GO:0003677">
    <property type="term" value="F:DNA binding"/>
    <property type="evidence" value="ECO:0007669"/>
    <property type="project" value="InterPro"/>
</dbReference>
<name>A0A0R1TYU9_9LACO</name>
<dbReference type="InterPro" id="IPR010982">
    <property type="entry name" value="Lambda_DNA-bd_dom_sf"/>
</dbReference>
<feature type="domain" description="HTH cro/C1-type" evidence="1">
    <location>
        <begin position="9"/>
        <end position="56"/>
    </location>
</feature>
<comment type="caution">
    <text evidence="2">The sequence shown here is derived from an EMBL/GenBank/DDBJ whole genome shotgun (WGS) entry which is preliminary data.</text>
</comment>
<dbReference type="SUPFAM" id="SSF47413">
    <property type="entry name" value="lambda repressor-like DNA-binding domains"/>
    <property type="match status" value="1"/>
</dbReference>
<dbReference type="RefSeq" id="WP_054649967.1">
    <property type="nucleotide sequence ID" value="NZ_AZFJ01000045.1"/>
</dbReference>
<keyword evidence="3" id="KW-1185">Reference proteome</keyword>
<proteinExistence type="predicted"/>
<evidence type="ECO:0000259" key="1">
    <source>
        <dbReference type="PROSITE" id="PS50943"/>
    </source>
</evidence>
<dbReference type="PROSITE" id="PS50943">
    <property type="entry name" value="HTH_CROC1"/>
    <property type="match status" value="1"/>
</dbReference>
<dbReference type="CDD" id="cd00093">
    <property type="entry name" value="HTH_XRE"/>
    <property type="match status" value="1"/>
</dbReference>
<sequence length="161" mass="18380">MEVDIFKELDAALERTGITRAGLARQLHIAKGTVSNWEHQSGRVPVGMLLKISGVLADTRFKYAAASYCFHIPLMSNTHYEETAFGRYAALMKAEGKRQEMDQPMIQVISKGREYRTDMDRRYIRKYTKALDEQIAELISLKLNLADEWHLEGGNDDGRND</sequence>
<dbReference type="AlphaFoldDB" id="A0A0R1TYU9"/>
<dbReference type="InterPro" id="IPR001387">
    <property type="entry name" value="Cro/C1-type_HTH"/>
</dbReference>
<dbReference type="STRING" id="1423783.FC50_GL000919"/>
<dbReference type="OrthoDB" id="1766270at2"/>
<protein>
    <recommendedName>
        <fullName evidence="1">HTH cro/C1-type domain-containing protein</fullName>
    </recommendedName>
</protein>
<accession>A0A0R1TYU9</accession>
<dbReference type="SMART" id="SM00530">
    <property type="entry name" value="HTH_XRE"/>
    <property type="match status" value="1"/>
</dbReference>
<reference evidence="2 3" key="1">
    <citation type="journal article" date="2015" name="Genome Announc.">
        <title>Expanding the biotechnology potential of lactobacilli through comparative genomics of 213 strains and associated genera.</title>
        <authorList>
            <person name="Sun Z."/>
            <person name="Harris H.M."/>
            <person name="McCann A."/>
            <person name="Guo C."/>
            <person name="Argimon S."/>
            <person name="Zhang W."/>
            <person name="Yang X."/>
            <person name="Jeffery I.B."/>
            <person name="Cooney J.C."/>
            <person name="Kagawa T.F."/>
            <person name="Liu W."/>
            <person name="Song Y."/>
            <person name="Salvetti E."/>
            <person name="Wrobel A."/>
            <person name="Rasinkangas P."/>
            <person name="Parkhill J."/>
            <person name="Rea M.C."/>
            <person name="O'Sullivan O."/>
            <person name="Ritari J."/>
            <person name="Douillard F.P."/>
            <person name="Paul Ross R."/>
            <person name="Yang R."/>
            <person name="Briner A.E."/>
            <person name="Felis G.E."/>
            <person name="de Vos W.M."/>
            <person name="Barrangou R."/>
            <person name="Klaenhammer T.R."/>
            <person name="Caufield P.W."/>
            <person name="Cui Y."/>
            <person name="Zhang H."/>
            <person name="O'Toole P.W."/>
        </authorList>
    </citation>
    <scope>NUCLEOTIDE SEQUENCE [LARGE SCALE GENOMIC DNA]</scope>
    <source>
        <strain evidence="2 3">DSM 15945</strain>
    </source>
</reference>
<organism evidence="2 3">
    <name type="scientific">Lacticaseibacillus pantheris DSM 15945 = JCM 12539 = NBRC 106106</name>
    <dbReference type="NCBI Taxonomy" id="1423783"/>
    <lineage>
        <taxon>Bacteria</taxon>
        <taxon>Bacillati</taxon>
        <taxon>Bacillota</taxon>
        <taxon>Bacilli</taxon>
        <taxon>Lactobacillales</taxon>
        <taxon>Lactobacillaceae</taxon>
        <taxon>Lacticaseibacillus</taxon>
    </lineage>
</organism>
<gene>
    <name evidence="2" type="ORF">FC50_GL000919</name>
</gene>
<dbReference type="EMBL" id="AZFJ01000045">
    <property type="protein sequence ID" value="KRL86399.1"/>
    <property type="molecule type" value="Genomic_DNA"/>
</dbReference>
<dbReference type="Gene3D" id="1.10.260.40">
    <property type="entry name" value="lambda repressor-like DNA-binding domains"/>
    <property type="match status" value="1"/>
</dbReference>
<dbReference type="PATRIC" id="fig|1423783.4.peg.949"/>
<dbReference type="Proteomes" id="UP000051922">
    <property type="component" value="Unassembled WGS sequence"/>
</dbReference>